<dbReference type="PROSITE" id="PS51257">
    <property type="entry name" value="PROKAR_LIPOPROTEIN"/>
    <property type="match status" value="1"/>
</dbReference>
<feature type="chain" id="PRO_5011632400" evidence="1">
    <location>
        <begin position="23"/>
        <end position="165"/>
    </location>
</feature>
<dbReference type="Gene3D" id="3.40.33.10">
    <property type="entry name" value="CAP"/>
    <property type="match status" value="1"/>
</dbReference>
<name>A0A1G8M0K8_9FLAO</name>
<gene>
    <name evidence="3" type="ORF">SAMN04489796_11510</name>
</gene>
<dbReference type="RefSeq" id="WP_092471157.1">
    <property type="nucleotide sequence ID" value="NZ_FNCZ01000015.1"/>
</dbReference>
<dbReference type="PANTHER" id="PTHR31157">
    <property type="entry name" value="SCP DOMAIN-CONTAINING PROTEIN"/>
    <property type="match status" value="1"/>
</dbReference>
<dbReference type="Proteomes" id="UP000199492">
    <property type="component" value="Unassembled WGS sequence"/>
</dbReference>
<evidence type="ECO:0000313" key="3">
    <source>
        <dbReference type="EMBL" id="SDI61413.1"/>
    </source>
</evidence>
<evidence type="ECO:0000256" key="1">
    <source>
        <dbReference type="SAM" id="SignalP"/>
    </source>
</evidence>
<protein>
    <submittedName>
        <fullName evidence="3">Cysteine-rich secretory protein family protein</fullName>
    </submittedName>
</protein>
<dbReference type="CDD" id="cd05379">
    <property type="entry name" value="CAP_bacterial"/>
    <property type="match status" value="1"/>
</dbReference>
<evidence type="ECO:0000259" key="2">
    <source>
        <dbReference type="Pfam" id="PF00188"/>
    </source>
</evidence>
<dbReference type="InterPro" id="IPR035940">
    <property type="entry name" value="CAP_sf"/>
</dbReference>
<keyword evidence="1" id="KW-0732">Signal</keyword>
<dbReference type="STRING" id="262004.SAMN04489796_11510"/>
<proteinExistence type="predicted"/>
<dbReference type="EMBL" id="FNCZ01000015">
    <property type="protein sequence ID" value="SDI61413.1"/>
    <property type="molecule type" value="Genomic_DNA"/>
</dbReference>
<dbReference type="SUPFAM" id="SSF55797">
    <property type="entry name" value="PR-1-like"/>
    <property type="match status" value="1"/>
</dbReference>
<dbReference type="PANTHER" id="PTHR31157:SF1">
    <property type="entry name" value="SCP DOMAIN-CONTAINING PROTEIN"/>
    <property type="match status" value="1"/>
</dbReference>
<organism evidence="3 4">
    <name type="scientific">Winogradskyella thalassocola</name>
    <dbReference type="NCBI Taxonomy" id="262004"/>
    <lineage>
        <taxon>Bacteria</taxon>
        <taxon>Pseudomonadati</taxon>
        <taxon>Bacteroidota</taxon>
        <taxon>Flavobacteriia</taxon>
        <taxon>Flavobacteriales</taxon>
        <taxon>Flavobacteriaceae</taxon>
        <taxon>Winogradskyella</taxon>
    </lineage>
</organism>
<feature type="domain" description="SCP" evidence="2">
    <location>
        <begin position="51"/>
        <end position="155"/>
    </location>
</feature>
<accession>A0A1G8M0K8</accession>
<dbReference type="Pfam" id="PF00188">
    <property type="entry name" value="CAP"/>
    <property type="match status" value="1"/>
</dbReference>
<keyword evidence="4" id="KW-1185">Reference proteome</keyword>
<dbReference type="AlphaFoldDB" id="A0A1G8M0K8"/>
<dbReference type="InterPro" id="IPR014044">
    <property type="entry name" value="CAP_dom"/>
</dbReference>
<sequence>MKAAKLLPILAIVALLSFTSCAKDTSEDEALNSIEVPVAPIAKSIEIEIMELINAYRITEGLDPLQNHATVKAVAFTHTDYMIEANNVSHDNFFLRKQSLQANADANLVTENVAYGFSSAESVVNAWIASPSHRENIEGDFTDFDVSAEQNSAGKWYFTNIFIKR</sequence>
<feature type="signal peptide" evidence="1">
    <location>
        <begin position="1"/>
        <end position="22"/>
    </location>
</feature>
<evidence type="ECO:0000313" key="4">
    <source>
        <dbReference type="Proteomes" id="UP000199492"/>
    </source>
</evidence>
<reference evidence="4" key="1">
    <citation type="submission" date="2016-10" db="EMBL/GenBank/DDBJ databases">
        <authorList>
            <person name="Varghese N."/>
            <person name="Submissions S."/>
        </authorList>
    </citation>
    <scope>NUCLEOTIDE SEQUENCE [LARGE SCALE GENOMIC DNA]</scope>
    <source>
        <strain evidence="4">DSM 15363</strain>
    </source>
</reference>
<dbReference type="OrthoDB" id="982527at2"/>